<proteinExistence type="predicted"/>
<organism evidence="2 3">
    <name type="scientific">Natrialba magadii (strain ATCC 43099 / DSM 3394 / CCM 3739 / CIP 104546 / IAM 13178 / JCM 8861 / NBRC 102185 / NCIMB 2190 / MS3)</name>
    <name type="common">Natronobacterium magadii</name>
    <dbReference type="NCBI Taxonomy" id="547559"/>
    <lineage>
        <taxon>Archaea</taxon>
        <taxon>Methanobacteriati</taxon>
        <taxon>Methanobacteriota</taxon>
        <taxon>Stenosarchaea group</taxon>
        <taxon>Halobacteria</taxon>
        <taxon>Halobacteriales</taxon>
        <taxon>Natrialbaceae</taxon>
        <taxon>Natrialba</taxon>
    </lineage>
</organism>
<dbReference type="AlphaFoldDB" id="L9UMV4"/>
<dbReference type="Gene3D" id="2.60.40.10">
    <property type="entry name" value="Immunoglobulins"/>
    <property type="match status" value="1"/>
</dbReference>
<gene>
    <name evidence="2" type="ORF">C500_16457</name>
</gene>
<dbReference type="PANTHER" id="PTHR35902:SF3">
    <property type="entry name" value="NPCBM-ASSOCIATED, NEW3 DOMAIN OF ALPHA-GALACTOSIDASE"/>
    <property type="match status" value="1"/>
</dbReference>
<sequence length="523" mass="55733">MVLGLCLLALLALPTIGGALERGEPNLELYLSDNEVAPGGTEMIEIDIQNDAELTVGTGQEVLTARATSVELEDTGPFESKSGETAVGPIQDGQIVSVPQQIEVPNDIEPGEYDVSVRVRYAYTSMVSDRAGVSQRQTASETHDVTVVVPDEPRFDISDVKTDVEPGASGPATIEVTNTGTEQANVTRATITGGTGVTIDGSTPEAPAEEIIGDLAPNESTTFTVDVALDRSLSGGEKPLDIQFSYRDSSGIERESQSETASLAPASEQSFSIDKLEDTLAVGYDGEITGEITNDGPRAVDDAVLIVEPMSESLFIEDTRYALPELDAGETTTFRYPTDVSGQADEGPRQLRFSVEYTGSGDATLEDGPISERVFVDPQQDEFSLTDDGISVPQDGQTSFELVITNERQQTLSNIDAKLYTDSPLQTSNDEAFVPELAPGESATMTFDVAAAADAPAETHPVELDFEYETERGETTISDVYQHPIDVEAVETDDGGSFIGSAVGVMTALTAVGLGLGFWWRRT</sequence>
<dbReference type="EMBL" id="AOHS01000053">
    <property type="protein sequence ID" value="ELY26011.1"/>
    <property type="molecule type" value="Genomic_DNA"/>
</dbReference>
<evidence type="ECO:0000313" key="3">
    <source>
        <dbReference type="Proteomes" id="UP000011543"/>
    </source>
</evidence>
<dbReference type="InterPro" id="IPR013783">
    <property type="entry name" value="Ig-like_fold"/>
</dbReference>
<keyword evidence="1" id="KW-1133">Transmembrane helix</keyword>
<evidence type="ECO:0008006" key="4">
    <source>
        <dbReference type="Google" id="ProtNLM"/>
    </source>
</evidence>
<protein>
    <recommendedName>
        <fullName evidence="4">CARDB domain-containing protein</fullName>
    </recommendedName>
</protein>
<accession>L9UMV4</accession>
<reference evidence="2 3" key="1">
    <citation type="journal article" date="2014" name="PLoS Genet.">
        <title>Phylogenetically driven sequencing of extremely halophilic archaea reveals strategies for static and dynamic osmo-response.</title>
        <authorList>
            <person name="Becker E.A."/>
            <person name="Seitzer P.M."/>
            <person name="Tritt A."/>
            <person name="Larsen D."/>
            <person name="Krusor M."/>
            <person name="Yao A.I."/>
            <person name="Wu D."/>
            <person name="Madern D."/>
            <person name="Eisen J.A."/>
            <person name="Darling A.E."/>
            <person name="Facciotti M.T."/>
        </authorList>
    </citation>
    <scope>NUCLEOTIDE SEQUENCE [LARGE SCALE GENOMIC DNA]</scope>
    <source>
        <strain evidence="3">ATCC 43099 / DSM 3394 / CCM 3739 / CIP 104546 / IAM 13178 / JCM 8861 / NBRC 102185 / NCIMB 2190 / MS3</strain>
    </source>
</reference>
<keyword evidence="1" id="KW-0472">Membrane</keyword>
<evidence type="ECO:0000313" key="2">
    <source>
        <dbReference type="EMBL" id="ELY26011.1"/>
    </source>
</evidence>
<evidence type="ECO:0000256" key="1">
    <source>
        <dbReference type="SAM" id="Phobius"/>
    </source>
</evidence>
<dbReference type="PANTHER" id="PTHR35902">
    <property type="entry name" value="S-LAYER DOMAIN-LIKE PROTEIN-RELATED"/>
    <property type="match status" value="1"/>
</dbReference>
<comment type="caution">
    <text evidence="2">The sequence shown here is derived from an EMBL/GenBank/DDBJ whole genome shotgun (WGS) entry which is preliminary data.</text>
</comment>
<dbReference type="Proteomes" id="UP000011543">
    <property type="component" value="Unassembled WGS sequence"/>
</dbReference>
<name>L9UMV4_NATMM</name>
<dbReference type="PATRIC" id="fig|547559.17.peg.3232"/>
<feature type="transmembrane region" description="Helical" evidence="1">
    <location>
        <begin position="498"/>
        <end position="520"/>
    </location>
</feature>
<keyword evidence="1" id="KW-0812">Transmembrane</keyword>